<name>A0A0L0S9N9_ALLM3</name>
<gene>
    <name evidence="2" type="ORF">AMAG_03447</name>
</gene>
<evidence type="ECO:0000313" key="2">
    <source>
        <dbReference type="EMBL" id="KNE59104.1"/>
    </source>
</evidence>
<dbReference type="EMBL" id="GG745334">
    <property type="protein sequence ID" value="KNE59104.1"/>
    <property type="molecule type" value="Genomic_DNA"/>
</dbReference>
<feature type="region of interest" description="Disordered" evidence="1">
    <location>
        <begin position="157"/>
        <end position="199"/>
    </location>
</feature>
<proteinExistence type="predicted"/>
<protein>
    <submittedName>
        <fullName evidence="2">Uncharacterized protein</fullName>
    </submittedName>
</protein>
<reference evidence="2 3" key="1">
    <citation type="submission" date="2009-11" db="EMBL/GenBank/DDBJ databases">
        <title>Annotation of Allomyces macrogynus ATCC 38327.</title>
        <authorList>
            <consortium name="The Broad Institute Genome Sequencing Platform"/>
            <person name="Russ C."/>
            <person name="Cuomo C."/>
            <person name="Burger G."/>
            <person name="Gray M.W."/>
            <person name="Holland P.W.H."/>
            <person name="King N."/>
            <person name="Lang F.B.F."/>
            <person name="Roger A.J."/>
            <person name="Ruiz-Trillo I."/>
            <person name="Young S.K."/>
            <person name="Zeng Q."/>
            <person name="Gargeya S."/>
            <person name="Fitzgerald M."/>
            <person name="Haas B."/>
            <person name="Abouelleil A."/>
            <person name="Alvarado L."/>
            <person name="Arachchi H.M."/>
            <person name="Berlin A."/>
            <person name="Chapman S.B."/>
            <person name="Gearin G."/>
            <person name="Goldberg J."/>
            <person name="Griggs A."/>
            <person name="Gujja S."/>
            <person name="Hansen M."/>
            <person name="Heiman D."/>
            <person name="Howarth C."/>
            <person name="Larimer J."/>
            <person name="Lui A."/>
            <person name="MacDonald P.J.P."/>
            <person name="McCowen C."/>
            <person name="Montmayeur A."/>
            <person name="Murphy C."/>
            <person name="Neiman D."/>
            <person name="Pearson M."/>
            <person name="Priest M."/>
            <person name="Roberts A."/>
            <person name="Saif S."/>
            <person name="Shea T."/>
            <person name="Sisk P."/>
            <person name="Stolte C."/>
            <person name="Sykes S."/>
            <person name="Wortman J."/>
            <person name="Nusbaum C."/>
            <person name="Birren B."/>
        </authorList>
    </citation>
    <scope>NUCLEOTIDE SEQUENCE [LARGE SCALE GENOMIC DNA]</scope>
    <source>
        <strain evidence="2 3">ATCC 38327</strain>
    </source>
</reference>
<keyword evidence="3" id="KW-1185">Reference proteome</keyword>
<accession>A0A0L0S9N9</accession>
<feature type="compositionally biased region" description="Pro residues" evidence="1">
    <location>
        <begin position="159"/>
        <end position="169"/>
    </location>
</feature>
<evidence type="ECO:0000313" key="3">
    <source>
        <dbReference type="Proteomes" id="UP000054350"/>
    </source>
</evidence>
<dbReference type="VEuPathDB" id="FungiDB:AMAG_03447"/>
<feature type="compositionally biased region" description="Low complexity" evidence="1">
    <location>
        <begin position="170"/>
        <end position="191"/>
    </location>
</feature>
<dbReference type="Proteomes" id="UP000054350">
    <property type="component" value="Unassembled WGS sequence"/>
</dbReference>
<reference evidence="3" key="2">
    <citation type="submission" date="2009-11" db="EMBL/GenBank/DDBJ databases">
        <title>The Genome Sequence of Allomyces macrogynus strain ATCC 38327.</title>
        <authorList>
            <consortium name="The Broad Institute Genome Sequencing Platform"/>
            <person name="Russ C."/>
            <person name="Cuomo C."/>
            <person name="Shea T."/>
            <person name="Young S.K."/>
            <person name="Zeng Q."/>
            <person name="Koehrsen M."/>
            <person name="Haas B."/>
            <person name="Borodovsky M."/>
            <person name="Guigo R."/>
            <person name="Alvarado L."/>
            <person name="Berlin A."/>
            <person name="Borenstein D."/>
            <person name="Chen Z."/>
            <person name="Engels R."/>
            <person name="Freedman E."/>
            <person name="Gellesch M."/>
            <person name="Goldberg J."/>
            <person name="Griggs A."/>
            <person name="Gujja S."/>
            <person name="Heiman D."/>
            <person name="Hepburn T."/>
            <person name="Howarth C."/>
            <person name="Jen D."/>
            <person name="Larson L."/>
            <person name="Lewis B."/>
            <person name="Mehta T."/>
            <person name="Park D."/>
            <person name="Pearson M."/>
            <person name="Roberts A."/>
            <person name="Saif S."/>
            <person name="Shenoy N."/>
            <person name="Sisk P."/>
            <person name="Stolte C."/>
            <person name="Sykes S."/>
            <person name="Walk T."/>
            <person name="White J."/>
            <person name="Yandava C."/>
            <person name="Burger G."/>
            <person name="Gray M.W."/>
            <person name="Holland P.W.H."/>
            <person name="King N."/>
            <person name="Lang F.B.F."/>
            <person name="Roger A.J."/>
            <person name="Ruiz-Trillo I."/>
            <person name="Lander E."/>
            <person name="Nusbaum C."/>
        </authorList>
    </citation>
    <scope>NUCLEOTIDE SEQUENCE [LARGE SCALE GENOMIC DNA]</scope>
    <source>
        <strain evidence="3">ATCC 38327</strain>
    </source>
</reference>
<evidence type="ECO:0000256" key="1">
    <source>
        <dbReference type="SAM" id="MobiDB-lite"/>
    </source>
</evidence>
<dbReference type="AlphaFoldDB" id="A0A0L0S9N9"/>
<organism evidence="2 3">
    <name type="scientific">Allomyces macrogynus (strain ATCC 38327)</name>
    <name type="common">Allomyces javanicus var. macrogynus</name>
    <dbReference type="NCBI Taxonomy" id="578462"/>
    <lineage>
        <taxon>Eukaryota</taxon>
        <taxon>Fungi</taxon>
        <taxon>Fungi incertae sedis</taxon>
        <taxon>Blastocladiomycota</taxon>
        <taxon>Blastocladiomycetes</taxon>
        <taxon>Blastocladiales</taxon>
        <taxon>Blastocladiaceae</taxon>
        <taxon>Allomyces</taxon>
    </lineage>
</organism>
<sequence length="302" mass="31728">MQHSISIVAMYLHATACSSADRDPTASTARPPAYAPPPNLARYSGNISITAYEGLLFNPQYRLRTLATGAVQVSCLVCKLTLPAHYASAEEAVLSVAAHEGHHDHELAVLAASLNVVRHWGRHVRVVESETADPQIMDLVLSDQERAWHSERMVQAAPVPSPAPAPAPAPVAVAPSSLPHPHPSAAQHPHATWPSPTRGAACRDVCCAAPAVPPQPVSPVTGLMVGVRALSTRGSPQAPTPPSPAPRVLPPHQYHYHAAPAAAPAAEGGVTRLPPIYAALHVGDGRTPSVPLPRIRIADLLN</sequence>